<feature type="transmembrane region" description="Helical" evidence="1">
    <location>
        <begin position="21"/>
        <end position="41"/>
    </location>
</feature>
<accession>A0A1H8N9V0</accession>
<sequence>MQEPEPPVIQPFTFVFSWRRFLVHSAIMSICILLGLMTWYFGKPPSIRFYETKSEDTLVTTIAPGINMALDTRSSVAVKESQPLQVELFKGNVYFDIKKDTINQLEVKVGNAIIKDFGTRFSIEMHKDGISNIAVADGHIKIQVASGTYQINALEQADFDDTSISKHRLITERDIAPWRSLPQ</sequence>
<dbReference type="OrthoDB" id="8545699at2"/>
<dbReference type="AlphaFoldDB" id="A0A1H8N9V0"/>
<feature type="domain" description="FecR protein" evidence="2">
    <location>
        <begin position="50"/>
        <end position="140"/>
    </location>
</feature>
<dbReference type="Pfam" id="PF04773">
    <property type="entry name" value="FecR"/>
    <property type="match status" value="1"/>
</dbReference>
<keyword evidence="1" id="KW-0812">Transmembrane</keyword>
<dbReference type="InterPro" id="IPR006860">
    <property type="entry name" value="FecR"/>
</dbReference>
<keyword evidence="1" id="KW-0472">Membrane</keyword>
<organism evidence="3 4">
    <name type="scientific">Nitrosomonas oligotropha</name>
    <dbReference type="NCBI Taxonomy" id="42354"/>
    <lineage>
        <taxon>Bacteria</taxon>
        <taxon>Pseudomonadati</taxon>
        <taxon>Pseudomonadota</taxon>
        <taxon>Betaproteobacteria</taxon>
        <taxon>Nitrosomonadales</taxon>
        <taxon>Nitrosomonadaceae</taxon>
        <taxon>Nitrosomonas</taxon>
    </lineage>
</organism>
<gene>
    <name evidence="3" type="ORF">SAMN05216333_10729</name>
</gene>
<dbReference type="Gene3D" id="2.60.120.1440">
    <property type="match status" value="1"/>
</dbReference>
<proteinExistence type="predicted"/>
<evidence type="ECO:0000313" key="3">
    <source>
        <dbReference type="EMBL" id="SEO26288.1"/>
    </source>
</evidence>
<dbReference type="STRING" id="42354.SAMN05216333_10729"/>
<dbReference type="EMBL" id="FODO01000007">
    <property type="protein sequence ID" value="SEO26288.1"/>
    <property type="molecule type" value="Genomic_DNA"/>
</dbReference>
<dbReference type="GO" id="GO:0016989">
    <property type="term" value="F:sigma factor antagonist activity"/>
    <property type="evidence" value="ECO:0007669"/>
    <property type="project" value="TreeGrafter"/>
</dbReference>
<keyword evidence="4" id="KW-1185">Reference proteome</keyword>
<name>A0A1H8N9V0_9PROT</name>
<protein>
    <submittedName>
        <fullName evidence="3">FecR family protein</fullName>
    </submittedName>
</protein>
<evidence type="ECO:0000313" key="4">
    <source>
        <dbReference type="Proteomes" id="UP000198814"/>
    </source>
</evidence>
<evidence type="ECO:0000259" key="2">
    <source>
        <dbReference type="Pfam" id="PF04773"/>
    </source>
</evidence>
<dbReference type="InterPro" id="IPR012373">
    <property type="entry name" value="Ferrdict_sens_TM"/>
</dbReference>
<keyword evidence="1" id="KW-1133">Transmembrane helix</keyword>
<dbReference type="PANTHER" id="PTHR30273">
    <property type="entry name" value="PERIPLASMIC SIGNAL SENSOR AND SIGMA FACTOR ACTIVATOR FECR-RELATED"/>
    <property type="match status" value="1"/>
</dbReference>
<dbReference type="PANTHER" id="PTHR30273:SF2">
    <property type="entry name" value="PROTEIN FECR"/>
    <property type="match status" value="1"/>
</dbReference>
<reference evidence="4" key="1">
    <citation type="submission" date="2016-10" db="EMBL/GenBank/DDBJ databases">
        <authorList>
            <person name="Varghese N."/>
            <person name="Submissions S."/>
        </authorList>
    </citation>
    <scope>NUCLEOTIDE SEQUENCE [LARGE SCALE GENOMIC DNA]</scope>
    <source>
        <strain evidence="4">Nm76</strain>
    </source>
</reference>
<evidence type="ECO:0000256" key="1">
    <source>
        <dbReference type="SAM" id="Phobius"/>
    </source>
</evidence>
<dbReference type="Proteomes" id="UP000198814">
    <property type="component" value="Unassembled WGS sequence"/>
</dbReference>